<dbReference type="GO" id="GO:0000176">
    <property type="term" value="C:nuclear exosome (RNase complex)"/>
    <property type="evidence" value="ECO:0007669"/>
    <property type="project" value="TreeGrafter"/>
</dbReference>
<dbReference type="GO" id="GO:0005730">
    <property type="term" value="C:nucleolus"/>
    <property type="evidence" value="ECO:0007669"/>
    <property type="project" value="TreeGrafter"/>
</dbReference>
<dbReference type="InterPro" id="IPR050080">
    <property type="entry name" value="RNase_PH"/>
</dbReference>
<dbReference type="AlphaFoldDB" id="A0A0G2HU57"/>
<dbReference type="GO" id="GO:0000177">
    <property type="term" value="C:cytoplasmic exosome (RNase complex)"/>
    <property type="evidence" value="ECO:0007669"/>
    <property type="project" value="TreeGrafter"/>
</dbReference>
<dbReference type="GO" id="GO:0016075">
    <property type="term" value="P:rRNA catabolic process"/>
    <property type="evidence" value="ECO:0007669"/>
    <property type="project" value="TreeGrafter"/>
</dbReference>
<dbReference type="VEuPathDB" id="FungiDB:EMCG_04143"/>
<feature type="domain" description="Exoribonuclease phosphorolytic" evidence="2">
    <location>
        <begin position="23"/>
        <end position="162"/>
    </location>
</feature>
<evidence type="ECO:0000256" key="1">
    <source>
        <dbReference type="ARBA" id="ARBA00006678"/>
    </source>
</evidence>
<evidence type="ECO:0000313" key="4">
    <source>
        <dbReference type="Proteomes" id="UP000034164"/>
    </source>
</evidence>
<dbReference type="GO" id="GO:0003723">
    <property type="term" value="F:RNA binding"/>
    <property type="evidence" value="ECO:0007669"/>
    <property type="project" value="TreeGrafter"/>
</dbReference>
<dbReference type="InterPro" id="IPR001247">
    <property type="entry name" value="ExoRNase_PH_dom1"/>
</dbReference>
<dbReference type="GO" id="GO:0030847">
    <property type="term" value="P:termination of RNA polymerase II transcription, exosome-dependent"/>
    <property type="evidence" value="ECO:0007669"/>
    <property type="project" value="EnsemblFungi"/>
</dbReference>
<dbReference type="InterPro" id="IPR036345">
    <property type="entry name" value="ExoRNase_PH_dom2_sf"/>
</dbReference>
<organism evidence="3 4">
    <name type="scientific">[Emmonsia] crescens</name>
    <dbReference type="NCBI Taxonomy" id="73230"/>
    <lineage>
        <taxon>Eukaryota</taxon>
        <taxon>Fungi</taxon>
        <taxon>Dikarya</taxon>
        <taxon>Ascomycota</taxon>
        <taxon>Pezizomycotina</taxon>
        <taxon>Eurotiomycetes</taxon>
        <taxon>Eurotiomycetidae</taxon>
        <taxon>Onygenales</taxon>
        <taxon>Ajellomycetaceae</taxon>
        <taxon>Emergomyces</taxon>
    </lineage>
</organism>
<accession>A0A0G2HU57</accession>
<dbReference type="GO" id="GO:0034475">
    <property type="term" value="P:U4 snRNA 3'-end processing"/>
    <property type="evidence" value="ECO:0007669"/>
    <property type="project" value="TreeGrafter"/>
</dbReference>
<name>A0A0G2HU57_9EURO</name>
<dbReference type="GO" id="GO:0000785">
    <property type="term" value="C:chromatin"/>
    <property type="evidence" value="ECO:0007669"/>
    <property type="project" value="EnsemblFungi"/>
</dbReference>
<dbReference type="SUPFAM" id="SSF55666">
    <property type="entry name" value="Ribonuclease PH domain 2-like"/>
    <property type="match status" value="1"/>
</dbReference>
<dbReference type="EMBL" id="LCZI01001320">
    <property type="protein sequence ID" value="KKZ61270.1"/>
    <property type="molecule type" value="Genomic_DNA"/>
</dbReference>
<dbReference type="InterPro" id="IPR027408">
    <property type="entry name" value="PNPase/RNase_PH_dom_sf"/>
</dbReference>
<dbReference type="PANTHER" id="PTHR11953:SF0">
    <property type="entry name" value="EXOSOME COMPLEX COMPONENT RRP41"/>
    <property type="match status" value="1"/>
</dbReference>
<dbReference type="Gene3D" id="3.30.230.70">
    <property type="entry name" value="GHMP Kinase, N-terminal domain"/>
    <property type="match status" value="1"/>
</dbReference>
<protein>
    <recommendedName>
        <fullName evidence="2">Exoribonuclease phosphorolytic domain-containing protein</fullName>
    </recommendedName>
</protein>
<evidence type="ECO:0000313" key="3">
    <source>
        <dbReference type="EMBL" id="KKZ61270.1"/>
    </source>
</evidence>
<gene>
    <name evidence="3" type="ORF">EMCG_04143</name>
</gene>
<comment type="caution">
    <text evidence="3">The sequence shown here is derived from an EMBL/GenBank/DDBJ whole genome shotgun (WGS) entry which is preliminary data.</text>
</comment>
<dbReference type="PANTHER" id="PTHR11953">
    <property type="entry name" value="EXOSOME COMPLEX COMPONENT"/>
    <property type="match status" value="1"/>
</dbReference>
<dbReference type="GO" id="GO:0071051">
    <property type="term" value="P:poly(A)-dependent snoRNA 3'-end processing"/>
    <property type="evidence" value="ECO:0007669"/>
    <property type="project" value="TreeGrafter"/>
</dbReference>
<sequence length="293" mass="30838">MPLDTSTTYRLTRLRLDGRRWNELRLMQAQISTNPASSGSSYLSMGNTVIICMVHGPAEGRRSEATGPAREGAVVSVAVNIAGFSGVDRKKKSAAGGGGGGDRQASTDLATALRDAFQPHLHTHLYPHSTISLHISVLSSDGSLFAACINACTLALVDAGIPMPGLLCACTVGMSGRASTPAAPELTRVGGINESLDPLLDMSLPEEQELPFMTVANTNPAPTGDDSMDDEEENQMLSVVQMESGVHISYLETMFAVGLDGCKQVREILNGVLKTAGRKVLEGEGEVLAGIEQ</sequence>
<reference evidence="4" key="1">
    <citation type="journal article" date="2015" name="PLoS Genet.">
        <title>The dynamic genome and transcriptome of the human fungal pathogen Blastomyces and close relative Emmonsia.</title>
        <authorList>
            <person name="Munoz J.F."/>
            <person name="Gauthier G.M."/>
            <person name="Desjardins C.A."/>
            <person name="Gallo J.E."/>
            <person name="Holder J."/>
            <person name="Sullivan T.D."/>
            <person name="Marty A.J."/>
            <person name="Carmen J.C."/>
            <person name="Chen Z."/>
            <person name="Ding L."/>
            <person name="Gujja S."/>
            <person name="Magrini V."/>
            <person name="Misas E."/>
            <person name="Mitreva M."/>
            <person name="Priest M."/>
            <person name="Saif S."/>
            <person name="Whiston E.A."/>
            <person name="Young S."/>
            <person name="Zeng Q."/>
            <person name="Goldman W.E."/>
            <person name="Mardis E.R."/>
            <person name="Taylor J.W."/>
            <person name="McEwen J.G."/>
            <person name="Clay O.K."/>
            <person name="Klein B.S."/>
            <person name="Cuomo C.A."/>
        </authorList>
    </citation>
    <scope>NUCLEOTIDE SEQUENCE [LARGE SCALE GENOMIC DNA]</scope>
    <source>
        <strain evidence="4">UAMH 3008</strain>
    </source>
</reference>
<dbReference type="SUPFAM" id="SSF54211">
    <property type="entry name" value="Ribosomal protein S5 domain 2-like"/>
    <property type="match status" value="1"/>
</dbReference>
<dbReference type="Pfam" id="PF01138">
    <property type="entry name" value="RNase_PH"/>
    <property type="match status" value="1"/>
</dbReference>
<dbReference type="Proteomes" id="UP000034164">
    <property type="component" value="Unassembled WGS sequence"/>
</dbReference>
<dbReference type="InterPro" id="IPR020568">
    <property type="entry name" value="Ribosomal_Su5_D2-typ_SF"/>
</dbReference>
<proteinExistence type="inferred from homology"/>
<dbReference type="GO" id="GO:0071031">
    <property type="term" value="P:nuclear mRNA surveillance of mRNA 3'-end processing"/>
    <property type="evidence" value="ECO:0007669"/>
    <property type="project" value="EnsemblFungi"/>
</dbReference>
<comment type="similarity">
    <text evidence="1">Belongs to the RNase PH family.</text>
</comment>
<evidence type="ECO:0000259" key="2">
    <source>
        <dbReference type="Pfam" id="PF01138"/>
    </source>
</evidence>
<dbReference type="OrthoDB" id="437922at2759"/>